<dbReference type="Proteomes" id="UP000299102">
    <property type="component" value="Unassembled WGS sequence"/>
</dbReference>
<name>A0A4C1Z3B1_EUMVA</name>
<evidence type="ECO:0000256" key="1">
    <source>
        <dbReference type="SAM" id="MobiDB-lite"/>
    </source>
</evidence>
<evidence type="ECO:0000313" key="2">
    <source>
        <dbReference type="EMBL" id="GBP81702.1"/>
    </source>
</evidence>
<keyword evidence="3" id="KW-1185">Reference proteome</keyword>
<proteinExistence type="predicted"/>
<comment type="caution">
    <text evidence="2">The sequence shown here is derived from an EMBL/GenBank/DDBJ whole genome shotgun (WGS) entry which is preliminary data.</text>
</comment>
<sequence>MDSKRVTIACKMNTAEQENETPVSAPTSRSSETGTSSTSSTHTWDHSTNENWSESSLGWEWIDEEVGRLYADTRSESTLRVHHAARNPFSEACKG</sequence>
<evidence type="ECO:0000313" key="3">
    <source>
        <dbReference type="Proteomes" id="UP000299102"/>
    </source>
</evidence>
<feature type="compositionally biased region" description="Low complexity" evidence="1">
    <location>
        <begin position="27"/>
        <end position="42"/>
    </location>
</feature>
<protein>
    <submittedName>
        <fullName evidence="2">Uncharacterized protein</fullName>
    </submittedName>
</protein>
<feature type="compositionally biased region" description="Polar residues" evidence="1">
    <location>
        <begin position="14"/>
        <end position="26"/>
    </location>
</feature>
<organism evidence="2 3">
    <name type="scientific">Eumeta variegata</name>
    <name type="common">Bagworm moth</name>
    <name type="synonym">Eumeta japonica</name>
    <dbReference type="NCBI Taxonomy" id="151549"/>
    <lineage>
        <taxon>Eukaryota</taxon>
        <taxon>Metazoa</taxon>
        <taxon>Ecdysozoa</taxon>
        <taxon>Arthropoda</taxon>
        <taxon>Hexapoda</taxon>
        <taxon>Insecta</taxon>
        <taxon>Pterygota</taxon>
        <taxon>Neoptera</taxon>
        <taxon>Endopterygota</taxon>
        <taxon>Lepidoptera</taxon>
        <taxon>Glossata</taxon>
        <taxon>Ditrysia</taxon>
        <taxon>Tineoidea</taxon>
        <taxon>Psychidae</taxon>
        <taxon>Oiketicinae</taxon>
        <taxon>Eumeta</taxon>
    </lineage>
</organism>
<reference evidence="2 3" key="1">
    <citation type="journal article" date="2019" name="Commun. Biol.">
        <title>The bagworm genome reveals a unique fibroin gene that provides high tensile strength.</title>
        <authorList>
            <person name="Kono N."/>
            <person name="Nakamura H."/>
            <person name="Ohtoshi R."/>
            <person name="Tomita M."/>
            <person name="Numata K."/>
            <person name="Arakawa K."/>
        </authorList>
    </citation>
    <scope>NUCLEOTIDE SEQUENCE [LARGE SCALE GENOMIC DNA]</scope>
</reference>
<dbReference type="AlphaFoldDB" id="A0A4C1Z3B1"/>
<feature type="region of interest" description="Disordered" evidence="1">
    <location>
        <begin position="1"/>
        <end position="57"/>
    </location>
</feature>
<accession>A0A4C1Z3B1</accession>
<gene>
    <name evidence="2" type="ORF">EVAR_59831_1</name>
</gene>
<dbReference type="EMBL" id="BGZK01001526">
    <property type="protein sequence ID" value="GBP81702.1"/>
    <property type="molecule type" value="Genomic_DNA"/>
</dbReference>